<dbReference type="SUPFAM" id="SSF57716">
    <property type="entry name" value="Glucocorticoid receptor-like (DNA-binding domain)"/>
    <property type="match status" value="1"/>
</dbReference>
<dbReference type="OrthoDB" id="8113227at2759"/>
<evidence type="ECO:0000256" key="4">
    <source>
        <dbReference type="ARBA" id="ARBA00022771"/>
    </source>
</evidence>
<keyword evidence="5 8" id="KW-0862">Zinc</keyword>
<dbReference type="Pfam" id="PF00096">
    <property type="entry name" value="zf-C2H2"/>
    <property type="match status" value="3"/>
</dbReference>
<evidence type="ECO:0000256" key="2">
    <source>
        <dbReference type="ARBA" id="ARBA00022723"/>
    </source>
</evidence>
<keyword evidence="2 8" id="KW-0479">Metal-binding</keyword>
<comment type="subcellular location">
    <subcellularLocation>
        <location evidence="1">Nucleus</location>
    </subcellularLocation>
</comment>
<keyword evidence="3" id="KW-0677">Repeat</keyword>
<dbReference type="InterPro" id="IPR013087">
    <property type="entry name" value="Znf_C2H2_type"/>
</dbReference>
<feature type="region of interest" description="Disordered" evidence="9">
    <location>
        <begin position="93"/>
        <end position="119"/>
    </location>
</feature>
<evidence type="ECO:0000256" key="5">
    <source>
        <dbReference type="ARBA" id="ARBA00022833"/>
    </source>
</evidence>
<feature type="binding site" evidence="8">
    <location>
        <position position="20"/>
    </location>
    <ligand>
        <name>Zn(2+)</name>
        <dbReference type="ChEBI" id="CHEBI:29105"/>
    </ligand>
</feature>
<protein>
    <submittedName>
        <fullName evidence="13">Zinc finger protein 840 isoform X1</fullName>
    </submittedName>
</protein>
<evidence type="ECO:0000259" key="11">
    <source>
        <dbReference type="PROSITE" id="PS51915"/>
    </source>
</evidence>
<dbReference type="PANTHER" id="PTHR10032:SF271">
    <property type="entry name" value="RH12261P-RELATED"/>
    <property type="match status" value="1"/>
</dbReference>
<dbReference type="SUPFAM" id="SSF57667">
    <property type="entry name" value="beta-beta-alpha zinc fingers"/>
    <property type="match status" value="2"/>
</dbReference>
<dbReference type="InterPro" id="IPR012934">
    <property type="entry name" value="Znf_AD"/>
</dbReference>
<sequence length="317" mass="36578">MKNIMEKPKPVPFYDLCRLCLENEGLTKICSKEGLARDVYLCTGVVVSSQDNLPQKICYKCVEIVVNAKWLRDKTTATDRHLKSLFVDDEPLSLGLNRSETDPAEQISNSRRSSTDSDRTIKLEIDETQFCVNEEEGEEEKEVEAEKEEEEEDIKPKKRKTRRSDSSETSESNRPNKKITVRKDLFNGSQTSSVTSSTKDVVTSIKKNLKVKIKRIKTSTGDSFYYVCDICQKKFNAWKKYYLHQKTHNRNIICPLCEKKFATKGDVEKHVRIHTGERPYACDQCDKRFTQRGSLKSHKISVHRKDDHSLTPNKQES</sequence>
<keyword evidence="4 7" id="KW-0863">Zinc-finger</keyword>
<feature type="binding site" evidence="8">
    <location>
        <position position="61"/>
    </location>
    <ligand>
        <name>Zn(2+)</name>
        <dbReference type="ChEBI" id="CHEBI:29105"/>
    </ligand>
</feature>
<dbReference type="Pfam" id="PF07776">
    <property type="entry name" value="zf-AD"/>
    <property type="match status" value="1"/>
</dbReference>
<feature type="domain" description="C2H2-type" evidence="10">
    <location>
        <begin position="280"/>
        <end position="308"/>
    </location>
</feature>
<dbReference type="PANTHER" id="PTHR10032">
    <property type="entry name" value="ZINC FINGER PROTEIN WITH KRAB AND SCAN DOMAINS"/>
    <property type="match status" value="1"/>
</dbReference>
<dbReference type="GO" id="GO:0008270">
    <property type="term" value="F:zinc ion binding"/>
    <property type="evidence" value="ECO:0007669"/>
    <property type="project" value="UniProtKB-UniRule"/>
</dbReference>
<evidence type="ECO:0000256" key="9">
    <source>
        <dbReference type="SAM" id="MobiDB-lite"/>
    </source>
</evidence>
<dbReference type="GO" id="GO:0045893">
    <property type="term" value="P:positive regulation of DNA-templated transcription"/>
    <property type="evidence" value="ECO:0007669"/>
    <property type="project" value="UniProtKB-ARBA"/>
</dbReference>
<feature type="region of interest" description="Disordered" evidence="9">
    <location>
        <begin position="133"/>
        <end position="199"/>
    </location>
</feature>
<accession>A0A9R0DCC8</accession>
<feature type="binding site" evidence="8">
    <location>
        <position position="58"/>
    </location>
    <ligand>
        <name>Zn(2+)</name>
        <dbReference type="ChEBI" id="CHEBI:29105"/>
    </ligand>
</feature>
<feature type="compositionally biased region" description="Low complexity" evidence="9">
    <location>
        <begin position="189"/>
        <end position="199"/>
    </location>
</feature>
<dbReference type="GO" id="GO:0005694">
    <property type="term" value="C:chromosome"/>
    <property type="evidence" value="ECO:0007669"/>
    <property type="project" value="UniProtKB-ARBA"/>
</dbReference>
<dbReference type="PROSITE" id="PS51915">
    <property type="entry name" value="ZAD"/>
    <property type="match status" value="1"/>
</dbReference>
<evidence type="ECO:0000313" key="13">
    <source>
        <dbReference type="RefSeq" id="XP_035447984.2"/>
    </source>
</evidence>
<dbReference type="SMART" id="SM00355">
    <property type="entry name" value="ZnF_C2H2"/>
    <property type="match status" value="3"/>
</dbReference>
<evidence type="ECO:0000313" key="12">
    <source>
        <dbReference type="Proteomes" id="UP000829999"/>
    </source>
</evidence>
<feature type="binding site" evidence="8">
    <location>
        <position position="17"/>
    </location>
    <ligand>
        <name>Zn(2+)</name>
        <dbReference type="ChEBI" id="CHEBI:29105"/>
    </ligand>
</feature>
<gene>
    <name evidence="13" type="primary">LOC118274539</name>
</gene>
<feature type="compositionally biased region" description="Basic and acidic residues" evidence="9">
    <location>
        <begin position="303"/>
        <end position="317"/>
    </location>
</feature>
<dbReference type="FunFam" id="3.30.160.60:FF:001732">
    <property type="entry name" value="Zgc:162936"/>
    <property type="match status" value="1"/>
</dbReference>
<proteinExistence type="predicted"/>
<dbReference type="GeneID" id="118274539"/>
<dbReference type="Gene3D" id="3.30.160.60">
    <property type="entry name" value="Classic Zinc Finger"/>
    <property type="match status" value="2"/>
</dbReference>
<keyword evidence="12" id="KW-1185">Reference proteome</keyword>
<keyword evidence="6" id="KW-0539">Nucleus</keyword>
<dbReference type="Proteomes" id="UP000829999">
    <property type="component" value="Chromosome 11"/>
</dbReference>
<dbReference type="InterPro" id="IPR027756">
    <property type="entry name" value="Ovo-like"/>
</dbReference>
<feature type="domain" description="ZAD" evidence="11">
    <location>
        <begin position="15"/>
        <end position="85"/>
    </location>
</feature>
<evidence type="ECO:0000256" key="1">
    <source>
        <dbReference type="ARBA" id="ARBA00004123"/>
    </source>
</evidence>
<feature type="domain" description="C2H2-type" evidence="10">
    <location>
        <begin position="252"/>
        <end position="279"/>
    </location>
</feature>
<evidence type="ECO:0000259" key="10">
    <source>
        <dbReference type="PROSITE" id="PS50157"/>
    </source>
</evidence>
<dbReference type="RefSeq" id="XP_035447984.2">
    <property type="nucleotide sequence ID" value="XM_035592091.2"/>
</dbReference>
<evidence type="ECO:0000256" key="8">
    <source>
        <dbReference type="PROSITE-ProRule" id="PRU01263"/>
    </source>
</evidence>
<evidence type="ECO:0000256" key="7">
    <source>
        <dbReference type="PROSITE-ProRule" id="PRU00042"/>
    </source>
</evidence>
<feature type="compositionally biased region" description="Acidic residues" evidence="9">
    <location>
        <begin position="133"/>
        <end position="153"/>
    </location>
</feature>
<dbReference type="SMART" id="SM00868">
    <property type="entry name" value="zf-AD"/>
    <property type="match status" value="1"/>
</dbReference>
<dbReference type="AlphaFoldDB" id="A0A9R0DCC8"/>
<feature type="domain" description="C2H2-type" evidence="10">
    <location>
        <begin position="226"/>
        <end position="248"/>
    </location>
</feature>
<dbReference type="GO" id="GO:0000978">
    <property type="term" value="F:RNA polymerase II cis-regulatory region sequence-specific DNA binding"/>
    <property type="evidence" value="ECO:0007669"/>
    <property type="project" value="TreeGrafter"/>
</dbReference>
<dbReference type="FunFam" id="3.30.160.60:FF:000072">
    <property type="entry name" value="zinc finger protein 143 isoform X1"/>
    <property type="match status" value="1"/>
</dbReference>
<dbReference type="PROSITE" id="PS50157">
    <property type="entry name" value="ZINC_FINGER_C2H2_2"/>
    <property type="match status" value="3"/>
</dbReference>
<name>A0A9R0DCC8_SPOFR</name>
<evidence type="ECO:0000256" key="3">
    <source>
        <dbReference type="ARBA" id="ARBA00022737"/>
    </source>
</evidence>
<dbReference type="PROSITE" id="PS00028">
    <property type="entry name" value="ZINC_FINGER_C2H2_1"/>
    <property type="match status" value="3"/>
</dbReference>
<feature type="region of interest" description="Disordered" evidence="9">
    <location>
        <begin position="296"/>
        <end position="317"/>
    </location>
</feature>
<dbReference type="GO" id="GO:0000981">
    <property type="term" value="F:DNA-binding transcription factor activity, RNA polymerase II-specific"/>
    <property type="evidence" value="ECO:0007669"/>
    <property type="project" value="TreeGrafter"/>
</dbReference>
<dbReference type="GO" id="GO:0005634">
    <property type="term" value="C:nucleus"/>
    <property type="evidence" value="ECO:0007669"/>
    <property type="project" value="UniProtKB-SubCell"/>
</dbReference>
<dbReference type="InterPro" id="IPR036236">
    <property type="entry name" value="Znf_C2H2_sf"/>
</dbReference>
<reference evidence="13" key="1">
    <citation type="submission" date="2025-08" db="UniProtKB">
        <authorList>
            <consortium name="RefSeq"/>
        </authorList>
    </citation>
    <scope>IDENTIFICATION</scope>
    <source>
        <tissue evidence="13">Whole larval tissue</tissue>
    </source>
</reference>
<organism evidence="12 13">
    <name type="scientific">Spodoptera frugiperda</name>
    <name type="common">Fall armyworm</name>
    <dbReference type="NCBI Taxonomy" id="7108"/>
    <lineage>
        <taxon>Eukaryota</taxon>
        <taxon>Metazoa</taxon>
        <taxon>Ecdysozoa</taxon>
        <taxon>Arthropoda</taxon>
        <taxon>Hexapoda</taxon>
        <taxon>Insecta</taxon>
        <taxon>Pterygota</taxon>
        <taxon>Neoptera</taxon>
        <taxon>Endopterygota</taxon>
        <taxon>Lepidoptera</taxon>
        <taxon>Glossata</taxon>
        <taxon>Ditrysia</taxon>
        <taxon>Noctuoidea</taxon>
        <taxon>Noctuidae</taxon>
        <taxon>Amphipyrinae</taxon>
        <taxon>Spodoptera</taxon>
    </lineage>
</organism>
<evidence type="ECO:0000256" key="6">
    <source>
        <dbReference type="ARBA" id="ARBA00023242"/>
    </source>
</evidence>